<dbReference type="SUPFAM" id="SSF53328">
    <property type="entry name" value="Formyltransferase"/>
    <property type="match status" value="1"/>
</dbReference>
<evidence type="ECO:0000313" key="7">
    <source>
        <dbReference type="Proteomes" id="UP001155010"/>
    </source>
</evidence>
<gene>
    <name evidence="6" type="ORF">GGP83_001978</name>
</gene>
<evidence type="ECO:0000256" key="2">
    <source>
        <dbReference type="ARBA" id="ARBA00012254"/>
    </source>
</evidence>
<dbReference type="InterPro" id="IPR036477">
    <property type="entry name" value="Formyl_transf_N_sf"/>
</dbReference>
<feature type="domain" description="Formyl transferase N-terminal" evidence="5">
    <location>
        <begin position="41"/>
        <end position="138"/>
    </location>
</feature>
<evidence type="ECO:0000313" key="6">
    <source>
        <dbReference type="EMBL" id="MCS3952022.1"/>
    </source>
</evidence>
<dbReference type="Proteomes" id="UP001155010">
    <property type="component" value="Unassembled WGS sequence"/>
</dbReference>
<dbReference type="PANTHER" id="PTHR43369">
    <property type="entry name" value="PHOSPHORIBOSYLGLYCINAMIDE FORMYLTRANSFERASE"/>
    <property type="match status" value="1"/>
</dbReference>
<dbReference type="Pfam" id="PF00551">
    <property type="entry name" value="Formyl_trans_N"/>
    <property type="match status" value="1"/>
</dbReference>
<evidence type="ECO:0000259" key="5">
    <source>
        <dbReference type="Pfam" id="PF00551"/>
    </source>
</evidence>
<reference evidence="6" key="1">
    <citation type="submission" date="2022-08" db="EMBL/GenBank/DDBJ databases">
        <title>Genomic Encyclopedia of Type Strains, Phase V (KMG-V): Genome sequencing to study the core and pangenomes of soil and plant-associated prokaryotes.</title>
        <authorList>
            <person name="Whitman W."/>
        </authorList>
    </citation>
    <scope>NUCLEOTIDE SEQUENCE</scope>
    <source>
        <strain evidence="6">SP2017</strain>
    </source>
</reference>
<evidence type="ECO:0000256" key="1">
    <source>
        <dbReference type="ARBA" id="ARBA00005054"/>
    </source>
</evidence>
<dbReference type="CDD" id="cd08369">
    <property type="entry name" value="FMT_core"/>
    <property type="match status" value="1"/>
</dbReference>
<protein>
    <recommendedName>
        <fullName evidence="2">phosphoribosylglycinamide formyltransferase 1</fullName>
        <ecNumber evidence="2">2.1.2.2</ecNumber>
    </recommendedName>
</protein>
<proteinExistence type="predicted"/>
<dbReference type="PANTHER" id="PTHR43369:SF2">
    <property type="entry name" value="PHOSPHORIBOSYLGLYCINAMIDE FORMYLTRANSFERASE"/>
    <property type="match status" value="1"/>
</dbReference>
<keyword evidence="3 6" id="KW-0808">Transferase</keyword>
<keyword evidence="4" id="KW-0658">Purine biosynthesis</keyword>
<dbReference type="RefSeq" id="WP_259081977.1">
    <property type="nucleotide sequence ID" value="NZ_JANUBB010000007.1"/>
</dbReference>
<dbReference type="GO" id="GO:0005829">
    <property type="term" value="C:cytosol"/>
    <property type="evidence" value="ECO:0007669"/>
    <property type="project" value="TreeGrafter"/>
</dbReference>
<comment type="caution">
    <text evidence="6">The sequence shown here is derived from an EMBL/GenBank/DDBJ whole genome shotgun (WGS) entry which is preliminary data.</text>
</comment>
<sequence length="229" mass="26418">MSTSILFIGKKDDFFCEQAKSFVDTHFQESSILLGSRGDNFPDEFRHWKGDYIVSYLSPWIIPEYMLERTNGAAINFHPGPPKYPGIGCTNFALYNGEERFGVTCHHMDPQPDTGDIIATKKFDIQESDTVYSLTQRCYAHILSLFYDIGHKILNKENLPDSEEDWKRKPYTREELNELCEVSPEMSTEEIKRRVRAVTFPDAPGAYIDIDGMRFTYEKEKSEHPIPPA</sequence>
<comment type="pathway">
    <text evidence="1">Purine metabolism; IMP biosynthesis via de novo pathway; N(2)-formyl-N(1)-(5-phospho-D-ribosyl)glycinamide from N(1)-(5-phospho-D-ribosyl)glycinamide (10-formyl THF route): step 1/1.</text>
</comment>
<dbReference type="InterPro" id="IPR002376">
    <property type="entry name" value="Formyl_transf_N"/>
</dbReference>
<organism evidence="6 7">
    <name type="scientific">Salinibacter ruber</name>
    <dbReference type="NCBI Taxonomy" id="146919"/>
    <lineage>
        <taxon>Bacteria</taxon>
        <taxon>Pseudomonadati</taxon>
        <taxon>Rhodothermota</taxon>
        <taxon>Rhodothermia</taxon>
        <taxon>Rhodothermales</taxon>
        <taxon>Salinibacteraceae</taxon>
        <taxon>Salinibacter</taxon>
    </lineage>
</organism>
<dbReference type="Gene3D" id="3.40.50.12230">
    <property type="match status" value="1"/>
</dbReference>
<evidence type="ECO:0000256" key="4">
    <source>
        <dbReference type="ARBA" id="ARBA00022755"/>
    </source>
</evidence>
<evidence type="ECO:0000256" key="3">
    <source>
        <dbReference type="ARBA" id="ARBA00022679"/>
    </source>
</evidence>
<dbReference type="EC" id="2.1.2.2" evidence="2"/>
<dbReference type="AlphaFoldDB" id="A0A9X2U8W5"/>
<dbReference type="GO" id="GO:0004644">
    <property type="term" value="F:phosphoribosylglycinamide formyltransferase activity"/>
    <property type="evidence" value="ECO:0007669"/>
    <property type="project" value="UniProtKB-EC"/>
</dbReference>
<dbReference type="GO" id="GO:0006189">
    <property type="term" value="P:'de novo' IMP biosynthetic process"/>
    <property type="evidence" value="ECO:0007669"/>
    <property type="project" value="TreeGrafter"/>
</dbReference>
<accession>A0A9X2U8W5</accession>
<name>A0A9X2U8W5_9BACT</name>
<dbReference type="EMBL" id="JANUBB010000007">
    <property type="protein sequence ID" value="MCS3952022.1"/>
    <property type="molecule type" value="Genomic_DNA"/>
</dbReference>